<keyword evidence="3" id="KW-1185">Reference proteome</keyword>
<accession>A0A1Z4C3B8</accession>
<evidence type="ECO:0000313" key="2">
    <source>
        <dbReference type="EMBL" id="ASF48031.1"/>
    </source>
</evidence>
<protein>
    <submittedName>
        <fullName evidence="2">Uncharacterized protein</fullName>
    </submittedName>
</protein>
<dbReference type="KEGG" id="mpsy:CEK71_19245"/>
<proteinExistence type="predicted"/>
<evidence type="ECO:0000313" key="3">
    <source>
        <dbReference type="Proteomes" id="UP000197019"/>
    </source>
</evidence>
<name>A0A1Z4C3B8_9GAMM</name>
<organism evidence="2 3">
    <name type="scientific">Methylovulum psychrotolerans</name>
    <dbReference type="NCBI Taxonomy" id="1704499"/>
    <lineage>
        <taxon>Bacteria</taxon>
        <taxon>Pseudomonadati</taxon>
        <taxon>Pseudomonadota</taxon>
        <taxon>Gammaproteobacteria</taxon>
        <taxon>Methylococcales</taxon>
        <taxon>Methylococcaceae</taxon>
        <taxon>Methylovulum</taxon>
    </lineage>
</organism>
<dbReference type="EMBL" id="CP022129">
    <property type="protein sequence ID" value="ASF48031.1"/>
    <property type="molecule type" value="Genomic_DNA"/>
</dbReference>
<gene>
    <name evidence="2" type="ORF">CEK71_19245</name>
</gene>
<sequence length="61" mass="6614">MTNDASPSGGGQRPLALAEVFKQNPPKHNYLDNSRQLVIIKAPPLDNRPTNPPLPELLCAP</sequence>
<reference evidence="2 3" key="1">
    <citation type="submission" date="2017-06" db="EMBL/GenBank/DDBJ databases">
        <title>Genome Sequencing of the methanotroph Methylovulum psychrotolerants str. HV10-M2 isolated from a high-altitude environment.</title>
        <authorList>
            <person name="Mateos-Rivera A."/>
        </authorList>
    </citation>
    <scope>NUCLEOTIDE SEQUENCE [LARGE SCALE GENOMIC DNA]</scope>
    <source>
        <strain evidence="2 3">HV10_M2</strain>
    </source>
</reference>
<evidence type="ECO:0000256" key="1">
    <source>
        <dbReference type="SAM" id="MobiDB-lite"/>
    </source>
</evidence>
<dbReference type="AlphaFoldDB" id="A0A1Z4C3B8"/>
<feature type="region of interest" description="Disordered" evidence="1">
    <location>
        <begin position="42"/>
        <end position="61"/>
    </location>
</feature>
<dbReference type="Proteomes" id="UP000197019">
    <property type="component" value="Chromosome"/>
</dbReference>